<dbReference type="RefSeq" id="WP_020991327.1">
    <property type="nucleotide sequence ID" value="NZ_KI391971.1"/>
</dbReference>
<sequence>MRKLTKFFGTISVLCLIGLVKPIAAETVDIVELTKNAGYEVNPDDKPKSSIVVDAYTGRILWQDNIDEERDPASISKVLTVYLVMEAIQKGELSLSQKITATKEDEAISNIYAISNNKIIEGVEYPIEELIKMTLVPSSNAATIMLANTLDKDSAAFIGKMNAKAKELGMNHTTFNNASGAVAELFQGYYQPEGYDASKPNQTTARDLAILAMDLMNHYPQVLQYTNSAVVKTMEGTPYEEKFDTYNYSLPGAKYGIEGVNGLKTGSSGYGAFNYIATYEKDQMKLVEVVLGVGDWYNQAGEMIRHTFGNAILNYVLEHFSFQTILPAGEHNFDGHKITTNQPLQMIVENGKKPEWEVANKRVSIDLPGVFLKENQKNPSVEVVAESGFADLPKEPEKRQQTLQVYIIQNAFAFAVIIGGSILFLLVLFGESRAKKRRSHKRK</sequence>
<feature type="signal peptide" evidence="11">
    <location>
        <begin position="1"/>
        <end position="25"/>
    </location>
</feature>
<dbReference type="eggNOG" id="COG1686">
    <property type="taxonomic scope" value="Bacteria"/>
</dbReference>
<proteinExistence type="inferred from homology"/>
<evidence type="ECO:0000256" key="4">
    <source>
        <dbReference type="ARBA" id="ARBA00022960"/>
    </source>
</evidence>
<evidence type="ECO:0000256" key="6">
    <source>
        <dbReference type="ARBA" id="ARBA00023316"/>
    </source>
</evidence>
<evidence type="ECO:0000256" key="10">
    <source>
        <dbReference type="SAM" id="Phobius"/>
    </source>
</evidence>
<evidence type="ECO:0000259" key="12">
    <source>
        <dbReference type="Pfam" id="PF00768"/>
    </source>
</evidence>
<keyword evidence="10" id="KW-1133">Transmembrane helix</keyword>
<evidence type="ECO:0000256" key="7">
    <source>
        <dbReference type="PIRSR" id="PIRSR618044-1"/>
    </source>
</evidence>
<evidence type="ECO:0000256" key="2">
    <source>
        <dbReference type="ARBA" id="ARBA00022729"/>
    </source>
</evidence>
<feature type="binding site" evidence="8">
    <location>
        <position position="264"/>
    </location>
    <ligand>
        <name>substrate</name>
    </ligand>
</feature>
<dbReference type="GO" id="GO:0008800">
    <property type="term" value="F:beta-lactamase activity"/>
    <property type="evidence" value="ECO:0007669"/>
    <property type="project" value="InterPro"/>
</dbReference>
<dbReference type="InterPro" id="IPR000871">
    <property type="entry name" value="Beta-lactam_class-A"/>
</dbReference>
<dbReference type="Pfam" id="PF00768">
    <property type="entry name" value="Peptidase_S11"/>
    <property type="match status" value="1"/>
</dbReference>
<dbReference type="Gene3D" id="3.40.710.10">
    <property type="entry name" value="DD-peptidase/beta-lactamase superfamily"/>
    <property type="match status" value="1"/>
</dbReference>
<evidence type="ECO:0000256" key="9">
    <source>
        <dbReference type="RuleBase" id="RU004016"/>
    </source>
</evidence>
<feature type="domain" description="Peptidase S11 D-alanyl-D-alanine carboxypeptidase A N-terminal" evidence="12">
    <location>
        <begin position="43"/>
        <end position="293"/>
    </location>
</feature>
<dbReference type="InterPro" id="IPR037091">
    <property type="entry name" value="Pen-bd_prot4_C_dom_sf"/>
</dbReference>
<dbReference type="InterPro" id="IPR018044">
    <property type="entry name" value="Peptidase_S11"/>
</dbReference>
<dbReference type="Gene3D" id="2.30.140.20">
    <property type="entry name" value="Penicillin-binding protein 4, C-terminal domain"/>
    <property type="match status" value="1"/>
</dbReference>
<keyword evidence="4" id="KW-0133">Cell shape</keyword>
<comment type="similarity">
    <text evidence="1 9">Belongs to the peptidase S11 family.</text>
</comment>
<feature type="chain" id="PRO_5038651096" description="Peptidase S11 D-alanyl-D-alanine carboxypeptidase A N-terminal domain-containing protein" evidence="11">
    <location>
        <begin position="26"/>
        <end position="443"/>
    </location>
</feature>
<keyword evidence="10" id="KW-0472">Membrane</keyword>
<protein>
    <recommendedName>
        <fullName evidence="12">Peptidase S11 D-alanyl-D-alanine carboxypeptidase A N-terminal domain-containing protein</fullName>
    </recommendedName>
</protein>
<feature type="active site" description="Proton acceptor" evidence="7">
    <location>
        <position position="77"/>
    </location>
</feature>
<dbReference type="PRINTS" id="PR00725">
    <property type="entry name" value="DADACBPTASE1"/>
</dbReference>
<dbReference type="GO" id="GO:0006508">
    <property type="term" value="P:proteolysis"/>
    <property type="evidence" value="ECO:0007669"/>
    <property type="project" value="InterPro"/>
</dbReference>
<keyword evidence="10" id="KW-0812">Transmembrane</keyword>
<organism evidence="13 14">
    <name type="scientific">Granulicatella elegans ATCC 700633</name>
    <dbReference type="NCBI Taxonomy" id="626369"/>
    <lineage>
        <taxon>Bacteria</taxon>
        <taxon>Bacillati</taxon>
        <taxon>Bacillota</taxon>
        <taxon>Bacilli</taxon>
        <taxon>Lactobacillales</taxon>
        <taxon>Carnobacteriaceae</taxon>
        <taxon>Granulicatella</taxon>
    </lineage>
</organism>
<dbReference type="GO" id="GO:0046677">
    <property type="term" value="P:response to antibiotic"/>
    <property type="evidence" value="ECO:0007669"/>
    <property type="project" value="InterPro"/>
</dbReference>
<dbReference type="EMBL" id="ACRF02000013">
    <property type="protein sequence ID" value="EEW93669.2"/>
    <property type="molecule type" value="Genomic_DNA"/>
</dbReference>
<dbReference type="STRING" id="626369.HMPREF0446_00551"/>
<dbReference type="GO" id="GO:0009002">
    <property type="term" value="F:serine-type D-Ala-D-Ala carboxypeptidase activity"/>
    <property type="evidence" value="ECO:0007669"/>
    <property type="project" value="InterPro"/>
</dbReference>
<comment type="caution">
    <text evidence="13">The sequence shown here is derived from an EMBL/GenBank/DDBJ whole genome shotgun (WGS) entry which is preliminary data.</text>
</comment>
<dbReference type="GO" id="GO:0030655">
    <property type="term" value="P:beta-lactam antibiotic catabolic process"/>
    <property type="evidence" value="ECO:0007669"/>
    <property type="project" value="InterPro"/>
</dbReference>
<evidence type="ECO:0000256" key="8">
    <source>
        <dbReference type="PIRSR" id="PIRSR618044-2"/>
    </source>
</evidence>
<dbReference type="AlphaFoldDB" id="D0BKR6"/>
<evidence type="ECO:0000256" key="3">
    <source>
        <dbReference type="ARBA" id="ARBA00022801"/>
    </source>
</evidence>
<dbReference type="PANTHER" id="PTHR35333">
    <property type="entry name" value="BETA-LACTAMASE"/>
    <property type="match status" value="1"/>
</dbReference>
<dbReference type="InterPro" id="IPR001967">
    <property type="entry name" value="Peptidase_S11_N"/>
</dbReference>
<keyword evidence="5" id="KW-0573">Peptidoglycan synthesis</keyword>
<dbReference type="GO" id="GO:0071555">
    <property type="term" value="P:cell wall organization"/>
    <property type="evidence" value="ECO:0007669"/>
    <property type="project" value="UniProtKB-KW"/>
</dbReference>
<dbReference type="SUPFAM" id="SSF56601">
    <property type="entry name" value="beta-lactamase/transpeptidase-like"/>
    <property type="match status" value="1"/>
</dbReference>
<name>D0BKR6_9LACT</name>
<feature type="transmembrane region" description="Helical" evidence="10">
    <location>
        <begin position="406"/>
        <end position="429"/>
    </location>
</feature>
<evidence type="ECO:0000313" key="14">
    <source>
        <dbReference type="Proteomes" id="UP000002939"/>
    </source>
</evidence>
<dbReference type="HOGENOM" id="CLU_027070_5_0_9"/>
<evidence type="ECO:0000256" key="11">
    <source>
        <dbReference type="SAM" id="SignalP"/>
    </source>
</evidence>
<dbReference type="PANTHER" id="PTHR35333:SF4">
    <property type="entry name" value="SLR0121 PROTEIN"/>
    <property type="match status" value="1"/>
</dbReference>
<feature type="active site" description="Acyl-ester intermediate" evidence="7">
    <location>
        <position position="74"/>
    </location>
</feature>
<reference evidence="13" key="1">
    <citation type="submission" date="2009-09" db="EMBL/GenBank/DDBJ databases">
        <authorList>
            <consortium name="The Broad Institute Genome Sequencing Platform"/>
            <person name="Ward D."/>
            <person name="Feldgarden M."/>
            <person name="Earl A."/>
            <person name="Young S.K."/>
            <person name="Zeng Q."/>
            <person name="Koehrsen M."/>
            <person name="Alvarado L."/>
            <person name="Berlin A."/>
            <person name="Bochicchio J."/>
            <person name="Borenstein D."/>
            <person name="Chapman S.B."/>
            <person name="Chen Z."/>
            <person name="Engels R."/>
            <person name="Freedman E."/>
            <person name="Gellesch M."/>
            <person name="Goldberg J."/>
            <person name="Griggs A."/>
            <person name="Gujja S."/>
            <person name="Heilman E."/>
            <person name="Heiman D."/>
            <person name="Hepburn T."/>
            <person name="Howarth C."/>
            <person name="Jen D."/>
            <person name="Larson L."/>
            <person name="Lewis B."/>
            <person name="Mehta T."/>
            <person name="Park D."/>
            <person name="Pearson M."/>
            <person name="Roberts A."/>
            <person name="Saif S."/>
            <person name="Shea T."/>
            <person name="Shenoy N."/>
            <person name="Sisk P."/>
            <person name="Stolte C."/>
            <person name="Sykes S."/>
            <person name="Thomson T."/>
            <person name="Walk T."/>
            <person name="White J."/>
            <person name="Yandava C."/>
            <person name="Sibley C.D."/>
            <person name="Field T.R."/>
            <person name="Grinwis M."/>
            <person name="Eshaghurshan C.S."/>
            <person name="Surette M.G."/>
            <person name="Haas B."/>
            <person name="Nusbaum C."/>
            <person name="Birren B."/>
        </authorList>
    </citation>
    <scope>NUCLEOTIDE SEQUENCE [LARGE SCALE GENOMIC DNA]</scope>
    <source>
        <strain evidence="13">ATCC 700633</strain>
    </source>
</reference>
<reference evidence="13" key="2">
    <citation type="submission" date="2011-10" db="EMBL/GenBank/DDBJ databases">
        <title>The Genome Sequence of Granulicatella elegans ATCC 700633.</title>
        <authorList>
            <consortium name="The Broad Institute Genome Sequencing Platform"/>
            <consortium name="The Broad Institute Genome Sequencing Center for Infectious Disease"/>
            <person name="Earl A."/>
            <person name="Ward D."/>
            <person name="Feldgarden M."/>
            <person name="Gevers D."/>
            <person name="Sibley C.D."/>
            <person name="Field T.R."/>
            <person name="Grinwis M."/>
            <person name="Eshaghurshan C.S."/>
            <person name="Surette M.G."/>
            <person name="Young S.K."/>
            <person name="Zeng Q."/>
            <person name="Gargeya S."/>
            <person name="Fitzgerald M."/>
            <person name="Haas B."/>
            <person name="Abouelleil A."/>
            <person name="Alvarado L."/>
            <person name="Arachchi H.M."/>
            <person name="Berlin A."/>
            <person name="Brown A."/>
            <person name="Chapman S.B."/>
            <person name="Chen Z."/>
            <person name="Dunbar C."/>
            <person name="Freedman E."/>
            <person name="Gearin G."/>
            <person name="Goldberg J."/>
            <person name="Griggs A."/>
            <person name="Gujja S."/>
            <person name="Heiman D."/>
            <person name="Howarth C."/>
            <person name="Larson L."/>
            <person name="Lui A."/>
            <person name="MacDonald P.J.P."/>
            <person name="Montmayeur A."/>
            <person name="Murphy C."/>
            <person name="Neiman D."/>
            <person name="Pearson M."/>
            <person name="Priest M."/>
            <person name="Roberts A."/>
            <person name="Saif S."/>
            <person name="Shea T."/>
            <person name="Shenoy N."/>
            <person name="Sisk P."/>
            <person name="Stolte C."/>
            <person name="Sykes S."/>
            <person name="Wortman J."/>
            <person name="Nusbaum C."/>
            <person name="Birren B."/>
        </authorList>
    </citation>
    <scope>NUCLEOTIDE SEQUENCE [LARGE SCALE GENOMIC DNA]</scope>
    <source>
        <strain evidence="13">ATCC 700633</strain>
    </source>
</reference>
<dbReference type="GO" id="GO:0008360">
    <property type="term" value="P:regulation of cell shape"/>
    <property type="evidence" value="ECO:0007669"/>
    <property type="project" value="UniProtKB-KW"/>
</dbReference>
<dbReference type="Proteomes" id="UP000002939">
    <property type="component" value="Unassembled WGS sequence"/>
</dbReference>
<keyword evidence="14" id="KW-1185">Reference proteome</keyword>
<dbReference type="InterPro" id="IPR012338">
    <property type="entry name" value="Beta-lactam/transpept-like"/>
</dbReference>
<evidence type="ECO:0000256" key="5">
    <source>
        <dbReference type="ARBA" id="ARBA00022984"/>
    </source>
</evidence>
<accession>D0BKR6</accession>
<gene>
    <name evidence="13" type="ORF">HMPREF0446_00551</name>
</gene>
<dbReference type="GO" id="GO:0009252">
    <property type="term" value="P:peptidoglycan biosynthetic process"/>
    <property type="evidence" value="ECO:0007669"/>
    <property type="project" value="UniProtKB-KW"/>
</dbReference>
<keyword evidence="2 11" id="KW-0732">Signal</keyword>
<keyword evidence="6" id="KW-0961">Cell wall biogenesis/degradation</keyword>
<keyword evidence="3" id="KW-0378">Hydrolase</keyword>
<evidence type="ECO:0000313" key="13">
    <source>
        <dbReference type="EMBL" id="EEW93669.2"/>
    </source>
</evidence>
<feature type="active site" evidence="7">
    <location>
        <position position="138"/>
    </location>
</feature>
<evidence type="ECO:0000256" key="1">
    <source>
        <dbReference type="ARBA" id="ARBA00007164"/>
    </source>
</evidence>